<protein>
    <submittedName>
        <fullName evidence="3">Integrase</fullName>
    </submittedName>
</protein>
<feature type="non-terminal residue" evidence="3">
    <location>
        <position position="101"/>
    </location>
</feature>
<proteinExistence type="predicted"/>
<dbReference type="GO" id="GO:0003677">
    <property type="term" value="F:DNA binding"/>
    <property type="evidence" value="ECO:0007669"/>
    <property type="project" value="InterPro"/>
</dbReference>
<dbReference type="AlphaFoldDB" id="A0A8H0CXL9"/>
<evidence type="ECO:0000313" key="4">
    <source>
        <dbReference type="Proteomes" id="UP000298073"/>
    </source>
</evidence>
<dbReference type="SUPFAM" id="SSF56349">
    <property type="entry name" value="DNA breaking-rejoining enzymes"/>
    <property type="match status" value="1"/>
</dbReference>
<keyword evidence="1" id="KW-0233">DNA recombination</keyword>
<dbReference type="EMBL" id="SPPV01000203">
    <property type="protein sequence ID" value="TFU43223.1"/>
    <property type="molecule type" value="Genomic_DNA"/>
</dbReference>
<gene>
    <name evidence="3" type="ORF">E4T97_22330</name>
</gene>
<evidence type="ECO:0000256" key="1">
    <source>
        <dbReference type="ARBA" id="ARBA00023172"/>
    </source>
</evidence>
<sequence length="101" mass="11470">KYSVEYGLKACLPHYGKSVERIIAYLPSIPNMRKNIQYLTEQELTAIRHTLEHDSTISLQDKAIITLAMYTGLRGCDISALTLDSFDWEHDLIKITQAKTG</sequence>
<evidence type="ECO:0000313" key="3">
    <source>
        <dbReference type="EMBL" id="TFU43223.1"/>
    </source>
</evidence>
<dbReference type="InterPro" id="IPR011010">
    <property type="entry name" value="DNA_brk_join_enz"/>
</dbReference>
<dbReference type="PROSITE" id="PS51898">
    <property type="entry name" value="TYR_RECOMBINASE"/>
    <property type="match status" value="1"/>
</dbReference>
<dbReference type="InterPro" id="IPR002104">
    <property type="entry name" value="Integrase_catalytic"/>
</dbReference>
<reference evidence="3 4" key="1">
    <citation type="submission" date="2019-03" db="EMBL/GenBank/DDBJ databases">
        <title>Diversity of the mouse oral microbiome.</title>
        <authorList>
            <person name="Joseph S."/>
            <person name="Aduse-Opoku J."/>
            <person name="Curtis M."/>
            <person name="Wade W."/>
            <person name="Hashim A."/>
        </authorList>
    </citation>
    <scope>NUCLEOTIDE SEQUENCE [LARGE SCALE GENOMIC DNA]</scope>
    <source>
        <strain evidence="3 4">P2318</strain>
    </source>
</reference>
<dbReference type="Proteomes" id="UP000298073">
    <property type="component" value="Unassembled WGS sequence"/>
</dbReference>
<evidence type="ECO:0000259" key="2">
    <source>
        <dbReference type="PROSITE" id="PS51898"/>
    </source>
</evidence>
<dbReference type="Pfam" id="PF00589">
    <property type="entry name" value="Phage_integrase"/>
    <property type="match status" value="1"/>
</dbReference>
<dbReference type="RefSeq" id="WP_167764646.1">
    <property type="nucleotide sequence ID" value="NZ_JADGKQ010000203.1"/>
</dbReference>
<dbReference type="Gene3D" id="1.10.443.10">
    <property type="entry name" value="Intergrase catalytic core"/>
    <property type="match status" value="1"/>
</dbReference>
<accession>A0A8H0CXL9</accession>
<dbReference type="GO" id="GO:0006310">
    <property type="term" value="P:DNA recombination"/>
    <property type="evidence" value="ECO:0007669"/>
    <property type="project" value="UniProtKB-KW"/>
</dbReference>
<feature type="domain" description="Tyr recombinase" evidence="2">
    <location>
        <begin position="34"/>
        <end position="101"/>
    </location>
</feature>
<organism evidence="3 4">
    <name type="scientific">Bacteroides acidifaciens</name>
    <dbReference type="NCBI Taxonomy" id="85831"/>
    <lineage>
        <taxon>Bacteria</taxon>
        <taxon>Pseudomonadati</taxon>
        <taxon>Bacteroidota</taxon>
        <taxon>Bacteroidia</taxon>
        <taxon>Bacteroidales</taxon>
        <taxon>Bacteroidaceae</taxon>
        <taxon>Bacteroides</taxon>
    </lineage>
</organism>
<dbReference type="InterPro" id="IPR013762">
    <property type="entry name" value="Integrase-like_cat_sf"/>
</dbReference>
<dbReference type="GO" id="GO:0015074">
    <property type="term" value="P:DNA integration"/>
    <property type="evidence" value="ECO:0007669"/>
    <property type="project" value="InterPro"/>
</dbReference>
<feature type="non-terminal residue" evidence="3">
    <location>
        <position position="1"/>
    </location>
</feature>
<name>A0A8H0CXL9_9BACE</name>
<comment type="caution">
    <text evidence="3">The sequence shown here is derived from an EMBL/GenBank/DDBJ whole genome shotgun (WGS) entry which is preliminary data.</text>
</comment>